<sequence length="450" mass="49134">MLPVPRLDYRSVSENVVYKSTNALNRKASLPLDAVQSVVRTYTEFKTLSNALNAQRNARSAVGERIRRSAQENDAAAKAFAMTEAIKIKEEIARLEAALIPVEETLLSLALAIPNDTHPSSPLGPESAAVTLSTHGPPPIPPTPKRDHVTISRKLGLVDFESGATVTGNSWYYLMNEAALIEMALTNYALSVAVRHGFTPVTTPDVVRSDIASRCGFHPRDNSDPPVSQAYHITSKTQDLILSATSEIPLGGMFANKTFSDTALPLKVVGLGRAFRAEAGARGTDTRGLYRVHQFTKVELFAVTAQDNSEKMMEDMRAVQVSIMDGLGIPFRVLDMPTEELGASAYRKYDIEAWMPGRGAWGEVSSLSNCTDYQSRRLHIRYKSNSGSNAPTTFAHTLNGTAAAIPRLIITLLESGATFDEHGELVGIALPQVLRPFWIAGSERNVIRWQ</sequence>
<evidence type="ECO:0000256" key="1">
    <source>
        <dbReference type="ARBA" id="ARBA00012840"/>
    </source>
</evidence>
<dbReference type="InterPro" id="IPR042103">
    <property type="entry name" value="SerRS_1_N_sf"/>
</dbReference>
<evidence type="ECO:0000256" key="8">
    <source>
        <dbReference type="PIRSR" id="PIRSR001529-1"/>
    </source>
</evidence>
<dbReference type="PRINTS" id="PR00981">
    <property type="entry name" value="TRNASYNTHSER"/>
</dbReference>
<dbReference type="Proteomes" id="UP001219525">
    <property type="component" value="Unassembled WGS sequence"/>
</dbReference>
<proteinExistence type="predicted"/>
<evidence type="ECO:0000256" key="3">
    <source>
        <dbReference type="ARBA" id="ARBA00022741"/>
    </source>
</evidence>
<dbReference type="PROSITE" id="PS50862">
    <property type="entry name" value="AA_TRNA_LIGASE_II"/>
    <property type="match status" value="1"/>
</dbReference>
<name>A0AAD6UW59_9AGAR</name>
<feature type="domain" description="Aminoacyl-transfer RNA synthetases class-II family profile" evidence="10">
    <location>
        <begin position="147"/>
        <end position="431"/>
    </location>
</feature>
<dbReference type="GO" id="GO:0004828">
    <property type="term" value="F:serine-tRNA ligase activity"/>
    <property type="evidence" value="ECO:0007669"/>
    <property type="project" value="UniProtKB-EC"/>
</dbReference>
<dbReference type="PANTHER" id="PTHR11778">
    <property type="entry name" value="SERYL-TRNA SYNTHETASE"/>
    <property type="match status" value="1"/>
</dbReference>
<dbReference type="InterPro" id="IPR010978">
    <property type="entry name" value="tRNA-bd_arm"/>
</dbReference>
<dbReference type="InterPro" id="IPR002317">
    <property type="entry name" value="Ser-tRNA-ligase_type_1"/>
</dbReference>
<dbReference type="SUPFAM" id="SSF46589">
    <property type="entry name" value="tRNA-binding arm"/>
    <property type="match status" value="1"/>
</dbReference>
<dbReference type="AlphaFoldDB" id="A0AAD6UW59"/>
<dbReference type="Gene3D" id="3.30.930.10">
    <property type="entry name" value="Bira Bifunctional Protein, Domain 2"/>
    <property type="match status" value="1"/>
</dbReference>
<feature type="binding site" evidence="8">
    <location>
        <position position="276"/>
    </location>
    <ligand>
        <name>L-serine</name>
        <dbReference type="ChEBI" id="CHEBI:33384"/>
    </ligand>
</feature>
<evidence type="ECO:0000259" key="10">
    <source>
        <dbReference type="PROSITE" id="PS50862"/>
    </source>
</evidence>
<dbReference type="EC" id="6.1.1.11" evidence="1"/>
<dbReference type="InterPro" id="IPR002314">
    <property type="entry name" value="aa-tRNA-synt_IIb"/>
</dbReference>
<feature type="site" description="Important for serine binding" evidence="8">
    <location>
        <position position="401"/>
    </location>
</feature>
<evidence type="ECO:0000256" key="5">
    <source>
        <dbReference type="ARBA" id="ARBA00023146"/>
    </source>
</evidence>
<feature type="binding site" evidence="9">
    <location>
        <begin position="363"/>
        <end position="366"/>
    </location>
    <ligand>
        <name>ATP</name>
        <dbReference type="ChEBI" id="CHEBI:30616"/>
    </ligand>
</feature>
<feature type="binding site" evidence="8">
    <location>
        <position position="245"/>
    </location>
    <ligand>
        <name>L-serine</name>
        <dbReference type="ChEBI" id="CHEBI:33384"/>
    </ligand>
</feature>
<dbReference type="InterPro" id="IPR006195">
    <property type="entry name" value="aa-tRNA-synth_II"/>
</dbReference>
<dbReference type="Pfam" id="PF02403">
    <property type="entry name" value="Seryl_tRNA_N"/>
    <property type="match status" value="1"/>
</dbReference>
<feature type="binding site" evidence="8">
    <location>
        <position position="299"/>
    </location>
    <ligand>
        <name>L-serine</name>
        <dbReference type="ChEBI" id="CHEBI:33384"/>
    </ligand>
</feature>
<keyword evidence="2" id="KW-0436">Ligase</keyword>
<dbReference type="EMBL" id="JARJCW010000109">
    <property type="protein sequence ID" value="KAJ7193391.1"/>
    <property type="molecule type" value="Genomic_DNA"/>
</dbReference>
<evidence type="ECO:0000313" key="12">
    <source>
        <dbReference type="Proteomes" id="UP001219525"/>
    </source>
</evidence>
<dbReference type="Pfam" id="PF00587">
    <property type="entry name" value="tRNA-synt_2b"/>
    <property type="match status" value="1"/>
</dbReference>
<dbReference type="GO" id="GO:0006434">
    <property type="term" value="P:seryl-tRNA aminoacylation"/>
    <property type="evidence" value="ECO:0007669"/>
    <property type="project" value="InterPro"/>
</dbReference>
<dbReference type="Gene3D" id="1.10.287.40">
    <property type="entry name" value="Serine-tRNA synthetase, tRNA binding domain"/>
    <property type="match status" value="1"/>
</dbReference>
<evidence type="ECO:0000256" key="7">
    <source>
        <dbReference type="ARBA" id="ARBA00034892"/>
    </source>
</evidence>
<dbReference type="NCBIfam" id="TIGR00414">
    <property type="entry name" value="serS"/>
    <property type="match status" value="1"/>
</dbReference>
<keyword evidence="3" id="KW-0547">Nucleotide-binding</keyword>
<evidence type="ECO:0000256" key="4">
    <source>
        <dbReference type="ARBA" id="ARBA00022840"/>
    </source>
</evidence>
<keyword evidence="12" id="KW-1185">Reference proteome</keyword>
<keyword evidence="5" id="KW-0030">Aminoacyl-tRNA synthetase</keyword>
<accession>A0AAD6UW59</accession>
<reference evidence="11" key="1">
    <citation type="submission" date="2023-03" db="EMBL/GenBank/DDBJ databases">
        <title>Massive genome expansion in bonnet fungi (Mycena s.s.) driven by repeated elements and novel gene families across ecological guilds.</title>
        <authorList>
            <consortium name="Lawrence Berkeley National Laboratory"/>
            <person name="Harder C.B."/>
            <person name="Miyauchi S."/>
            <person name="Viragh M."/>
            <person name="Kuo A."/>
            <person name="Thoen E."/>
            <person name="Andreopoulos B."/>
            <person name="Lu D."/>
            <person name="Skrede I."/>
            <person name="Drula E."/>
            <person name="Henrissat B."/>
            <person name="Morin E."/>
            <person name="Kohler A."/>
            <person name="Barry K."/>
            <person name="LaButti K."/>
            <person name="Morin E."/>
            <person name="Salamov A."/>
            <person name="Lipzen A."/>
            <person name="Mereny Z."/>
            <person name="Hegedus B."/>
            <person name="Baldrian P."/>
            <person name="Stursova M."/>
            <person name="Weitz H."/>
            <person name="Taylor A."/>
            <person name="Grigoriev I.V."/>
            <person name="Nagy L.G."/>
            <person name="Martin F."/>
            <person name="Kauserud H."/>
        </authorList>
    </citation>
    <scope>NUCLEOTIDE SEQUENCE</scope>
    <source>
        <strain evidence="11">9144</strain>
    </source>
</reference>
<dbReference type="PIRSF" id="PIRSF001529">
    <property type="entry name" value="Ser-tRNA-synth_IIa"/>
    <property type="match status" value="1"/>
</dbReference>
<dbReference type="InterPro" id="IPR015866">
    <property type="entry name" value="Ser-tRNA-synth_1_N"/>
</dbReference>
<dbReference type="InterPro" id="IPR045864">
    <property type="entry name" value="aa-tRNA-synth_II/BPL/LPL"/>
</dbReference>
<feature type="binding site" evidence="9">
    <location>
        <begin position="292"/>
        <end position="295"/>
    </location>
    <ligand>
        <name>ATP</name>
        <dbReference type="ChEBI" id="CHEBI:30616"/>
    </ligand>
</feature>
<gene>
    <name evidence="11" type="ORF">GGX14DRAFT_379222</name>
</gene>
<protein>
    <recommendedName>
        <fullName evidence="1">serine--tRNA ligase</fullName>
        <ecNumber evidence="1">6.1.1.11</ecNumber>
    </recommendedName>
    <alternativeName>
        <fullName evidence="6">Seryl-tRNA synthetase</fullName>
    </alternativeName>
    <alternativeName>
        <fullName evidence="7">Seryl-tRNA(Ser) synthetase</fullName>
    </alternativeName>
</protein>
<dbReference type="SUPFAM" id="SSF55681">
    <property type="entry name" value="Class II aaRS and biotin synthetases"/>
    <property type="match status" value="1"/>
</dbReference>
<evidence type="ECO:0000256" key="2">
    <source>
        <dbReference type="ARBA" id="ARBA00022598"/>
    </source>
</evidence>
<evidence type="ECO:0000256" key="6">
    <source>
        <dbReference type="ARBA" id="ARBA00031113"/>
    </source>
</evidence>
<organism evidence="11 12">
    <name type="scientific">Mycena pura</name>
    <dbReference type="NCBI Taxonomy" id="153505"/>
    <lineage>
        <taxon>Eukaryota</taxon>
        <taxon>Fungi</taxon>
        <taxon>Dikarya</taxon>
        <taxon>Basidiomycota</taxon>
        <taxon>Agaricomycotina</taxon>
        <taxon>Agaricomycetes</taxon>
        <taxon>Agaricomycetidae</taxon>
        <taxon>Agaricales</taxon>
        <taxon>Marasmiineae</taxon>
        <taxon>Mycenaceae</taxon>
        <taxon>Mycena</taxon>
    </lineage>
</organism>
<feature type="binding site" evidence="9">
    <location>
        <begin position="276"/>
        <end position="278"/>
    </location>
    <ligand>
        <name>ATP</name>
        <dbReference type="ChEBI" id="CHEBI:30616"/>
    </ligand>
</feature>
<comment type="caution">
    <text evidence="11">The sequence shown here is derived from an EMBL/GenBank/DDBJ whole genome shotgun (WGS) entry which is preliminary data.</text>
</comment>
<feature type="binding site" evidence="8">
    <location>
        <position position="399"/>
    </location>
    <ligand>
        <name>L-serine</name>
        <dbReference type="ChEBI" id="CHEBI:33384"/>
    </ligand>
</feature>
<dbReference type="GO" id="GO:0005524">
    <property type="term" value="F:ATP binding"/>
    <property type="evidence" value="ECO:0007669"/>
    <property type="project" value="UniProtKB-KW"/>
</dbReference>
<evidence type="ECO:0000313" key="11">
    <source>
        <dbReference type="EMBL" id="KAJ7193391.1"/>
    </source>
</evidence>
<keyword evidence="4 9" id="KW-0067">ATP-binding</keyword>
<evidence type="ECO:0000256" key="9">
    <source>
        <dbReference type="PIRSR" id="PIRSR001529-2"/>
    </source>
</evidence>